<dbReference type="Pfam" id="PF15266">
    <property type="entry name" value="DUF4594"/>
    <property type="match status" value="1"/>
</dbReference>
<reference evidence="4 5" key="1">
    <citation type="journal article" date="2021" name="G3 (Bethesda)">
        <title>Improved contiguity of the threespine stickleback genome using long-read sequencing.</title>
        <authorList>
            <person name="Nath S."/>
            <person name="Shaw D.E."/>
            <person name="White M.A."/>
        </authorList>
    </citation>
    <scope>NUCLEOTIDE SEQUENCE [LARGE SCALE GENOMIC DNA]</scope>
    <source>
        <strain evidence="4 5">Lake Benthic</strain>
    </source>
</reference>
<evidence type="ECO:0008006" key="6">
    <source>
        <dbReference type="Google" id="ProtNLM"/>
    </source>
</evidence>
<dbReference type="Ensembl" id="ENSGACT00000044674.1">
    <property type="protein sequence ID" value="ENSGACP00000062355.1"/>
    <property type="gene ID" value="ENSGACG00000027748.1"/>
</dbReference>
<name>A0AAQ4RFQ4_GASAC</name>
<protein>
    <recommendedName>
        <fullName evidence="6">Coiled-coil domain containing 9B</fullName>
    </recommendedName>
</protein>
<accession>A0AAQ4RFQ4</accession>
<evidence type="ECO:0000313" key="4">
    <source>
        <dbReference type="Ensembl" id="ENSGACP00000062355.1"/>
    </source>
</evidence>
<dbReference type="PANTHER" id="PTHR15635:SF10">
    <property type="entry name" value="COILED-COIL DOMAIN-CONTAINING PROTEIN 9B"/>
    <property type="match status" value="1"/>
</dbReference>
<feature type="compositionally biased region" description="Basic and acidic residues" evidence="3">
    <location>
        <begin position="163"/>
        <end position="172"/>
    </location>
</feature>
<evidence type="ECO:0000256" key="1">
    <source>
        <dbReference type="ARBA" id="ARBA00022553"/>
    </source>
</evidence>
<dbReference type="PANTHER" id="PTHR15635">
    <property type="entry name" value="COILED-COIL DOMAIN CONTAINING PROTEIN 9"/>
    <property type="match status" value="1"/>
</dbReference>
<feature type="compositionally biased region" description="Basic and acidic residues" evidence="3">
    <location>
        <begin position="97"/>
        <end position="109"/>
    </location>
</feature>
<feature type="compositionally biased region" description="Basic and acidic residues" evidence="3">
    <location>
        <begin position="1"/>
        <end position="13"/>
    </location>
</feature>
<reference evidence="4" key="2">
    <citation type="submission" date="2025-08" db="UniProtKB">
        <authorList>
            <consortium name="Ensembl"/>
        </authorList>
    </citation>
    <scope>IDENTIFICATION</scope>
</reference>
<dbReference type="AlphaFoldDB" id="A0AAQ4RFQ4"/>
<reference evidence="4" key="3">
    <citation type="submission" date="2025-09" db="UniProtKB">
        <authorList>
            <consortium name="Ensembl"/>
        </authorList>
    </citation>
    <scope>IDENTIFICATION</scope>
</reference>
<feature type="compositionally biased region" description="Basic and acidic residues" evidence="3">
    <location>
        <begin position="25"/>
        <end position="46"/>
    </location>
</feature>
<feature type="compositionally biased region" description="Polar residues" evidence="3">
    <location>
        <begin position="317"/>
        <end position="345"/>
    </location>
</feature>
<keyword evidence="2" id="KW-0175">Coiled coil</keyword>
<proteinExistence type="predicted"/>
<feature type="compositionally biased region" description="Basic residues" evidence="3">
    <location>
        <begin position="47"/>
        <end position="57"/>
    </location>
</feature>
<evidence type="ECO:0000256" key="3">
    <source>
        <dbReference type="SAM" id="MobiDB-lite"/>
    </source>
</evidence>
<feature type="region of interest" description="Disordered" evidence="3">
    <location>
        <begin position="1"/>
        <end position="352"/>
    </location>
</feature>
<keyword evidence="5" id="KW-1185">Reference proteome</keyword>
<organism evidence="4 5">
    <name type="scientific">Gasterosteus aculeatus aculeatus</name>
    <name type="common">three-spined stickleback</name>
    <dbReference type="NCBI Taxonomy" id="481459"/>
    <lineage>
        <taxon>Eukaryota</taxon>
        <taxon>Metazoa</taxon>
        <taxon>Chordata</taxon>
        <taxon>Craniata</taxon>
        <taxon>Vertebrata</taxon>
        <taxon>Euteleostomi</taxon>
        <taxon>Actinopterygii</taxon>
        <taxon>Neopterygii</taxon>
        <taxon>Teleostei</taxon>
        <taxon>Neoteleostei</taxon>
        <taxon>Acanthomorphata</taxon>
        <taxon>Eupercaria</taxon>
        <taxon>Perciformes</taxon>
        <taxon>Cottioidei</taxon>
        <taxon>Gasterosteales</taxon>
        <taxon>Gasterosteidae</taxon>
        <taxon>Gasterosteus</taxon>
    </lineage>
</organism>
<dbReference type="GeneTree" id="ENSGT00530000063950"/>
<keyword evidence="1" id="KW-0597">Phosphoprotein</keyword>
<evidence type="ECO:0000256" key="2">
    <source>
        <dbReference type="ARBA" id="ARBA00023054"/>
    </source>
</evidence>
<evidence type="ECO:0000313" key="5">
    <source>
        <dbReference type="Proteomes" id="UP000007635"/>
    </source>
</evidence>
<feature type="compositionally biased region" description="Polar residues" evidence="3">
    <location>
        <begin position="15"/>
        <end position="24"/>
    </location>
</feature>
<dbReference type="InterPro" id="IPR029336">
    <property type="entry name" value="DUF4594"/>
</dbReference>
<dbReference type="Proteomes" id="UP000007635">
    <property type="component" value="Chromosome XV"/>
</dbReference>
<sequence>MTTRHAAEQEPERLQASTDLNIPTSKEEQVEYVRWKKEREQIDRERVARHKNAKGQWKRAWDMDKTENMSLDKSLPDRDRAALGRGGRSSRRGQSRAGHEKRGRDKGVRDVLVMSSKAKGIDRLTGRARRWHENEDEENRQSTDTTLEEFSEVLGALTDGEVDAQKDEEAKLKPSNSPISVRAPGEVIESVAGAEGTAEASSPLRSERKVRFSEGLIQGGHKKQTTGSQDPESRSVESFKAPSPEKQQHAAPRPQQLPESAGEEDASPRDQGGGPSAPPVARQPASGSECVKNDSSLPAAPRCSPKQSCVPPAQLAKCNTSNTNAGELIDSGSSGSGETHPTHSTSNDKAREHGMEAWEDCLTFSGCKY</sequence>